<evidence type="ECO:0000256" key="2">
    <source>
        <dbReference type="SAM" id="Phobius"/>
    </source>
</evidence>
<dbReference type="Proteomes" id="UP000030645">
    <property type="component" value="Unassembled WGS sequence"/>
</dbReference>
<evidence type="ECO:0000313" key="3">
    <source>
        <dbReference type="EMBL" id="EXB50401.1"/>
    </source>
</evidence>
<reference evidence="4" key="1">
    <citation type="submission" date="2013-01" db="EMBL/GenBank/DDBJ databases">
        <title>Draft Genome Sequence of a Mulberry Tree, Morus notabilis C.K. Schneid.</title>
        <authorList>
            <person name="He N."/>
            <person name="Zhao S."/>
        </authorList>
    </citation>
    <scope>NUCLEOTIDE SEQUENCE</scope>
</reference>
<protein>
    <submittedName>
        <fullName evidence="3">Uncharacterized protein</fullName>
    </submittedName>
</protein>
<feature type="region of interest" description="Disordered" evidence="1">
    <location>
        <begin position="20"/>
        <end position="45"/>
    </location>
</feature>
<name>W9QQI0_9ROSA</name>
<organism evidence="3 4">
    <name type="scientific">Morus notabilis</name>
    <dbReference type="NCBI Taxonomy" id="981085"/>
    <lineage>
        <taxon>Eukaryota</taxon>
        <taxon>Viridiplantae</taxon>
        <taxon>Streptophyta</taxon>
        <taxon>Embryophyta</taxon>
        <taxon>Tracheophyta</taxon>
        <taxon>Spermatophyta</taxon>
        <taxon>Magnoliopsida</taxon>
        <taxon>eudicotyledons</taxon>
        <taxon>Gunneridae</taxon>
        <taxon>Pentapetalae</taxon>
        <taxon>rosids</taxon>
        <taxon>fabids</taxon>
        <taxon>Rosales</taxon>
        <taxon>Moraceae</taxon>
        <taxon>Moreae</taxon>
        <taxon>Morus</taxon>
    </lineage>
</organism>
<feature type="transmembrane region" description="Helical" evidence="2">
    <location>
        <begin position="81"/>
        <end position="100"/>
    </location>
</feature>
<dbReference type="eggNOG" id="ENOG502RZKY">
    <property type="taxonomic scope" value="Eukaryota"/>
</dbReference>
<keyword evidence="2" id="KW-0812">Transmembrane</keyword>
<dbReference type="STRING" id="981085.W9QQI0"/>
<feature type="compositionally biased region" description="Polar residues" evidence="1">
    <location>
        <begin position="212"/>
        <end position="227"/>
    </location>
</feature>
<dbReference type="EMBL" id="KE343999">
    <property type="protein sequence ID" value="EXB50401.1"/>
    <property type="molecule type" value="Genomic_DNA"/>
</dbReference>
<evidence type="ECO:0000313" key="4">
    <source>
        <dbReference type="Proteomes" id="UP000030645"/>
    </source>
</evidence>
<sequence>MFRARESWFRALNRFKTRSFSGKPTATGSSSTNNGNGSEKAESSLTKYDETYRQLDNLDFTAAAKILFTHPPKKRKFGIDFHLVQLFFALMPSFAVYLVAQYARYEMRKMEEELEQKKKKEEEEEKAKELELKATQEKEAESVPELLEVKTRLEKLEETLKEIVIESKKQSSTGVVKEQQNGNEKKHLAAETSSRDSRSESNESKEKDRLSGQKSAQGQKDSNQRGGISQDDKR</sequence>
<gene>
    <name evidence="3" type="ORF">L484_013493</name>
</gene>
<feature type="region of interest" description="Disordered" evidence="1">
    <location>
        <begin position="169"/>
        <end position="234"/>
    </location>
</feature>
<evidence type="ECO:0000256" key="1">
    <source>
        <dbReference type="SAM" id="MobiDB-lite"/>
    </source>
</evidence>
<feature type="compositionally biased region" description="Polar residues" evidence="1">
    <location>
        <begin position="170"/>
        <end position="182"/>
    </location>
</feature>
<proteinExistence type="predicted"/>
<dbReference type="PANTHER" id="PTHR36339">
    <property type="entry name" value="F23A5.5"/>
    <property type="match status" value="1"/>
</dbReference>
<dbReference type="AlphaFoldDB" id="W9QQI0"/>
<accession>W9QQI0</accession>
<keyword evidence="4" id="KW-1185">Reference proteome</keyword>
<keyword evidence="2" id="KW-1133">Transmembrane helix</keyword>
<feature type="compositionally biased region" description="Basic and acidic residues" evidence="1">
    <location>
        <begin position="183"/>
        <end position="211"/>
    </location>
</feature>
<dbReference type="PANTHER" id="PTHR36339:SF2">
    <property type="entry name" value="F23A5.5"/>
    <property type="match status" value="1"/>
</dbReference>
<keyword evidence="2" id="KW-0472">Membrane</keyword>
<feature type="compositionally biased region" description="Low complexity" evidence="1">
    <location>
        <begin position="25"/>
        <end position="38"/>
    </location>
</feature>